<protein>
    <submittedName>
        <fullName evidence="1">Uncharacterized protein</fullName>
    </submittedName>
</protein>
<gene>
    <name evidence="1" type="ORF">S12H4_36031</name>
</gene>
<reference evidence="1" key="1">
    <citation type="journal article" date="2014" name="Front. Microbiol.">
        <title>High frequency of phylogenetically diverse reductive dehalogenase-homologous genes in deep subseafloor sedimentary metagenomes.</title>
        <authorList>
            <person name="Kawai M."/>
            <person name="Futagami T."/>
            <person name="Toyoda A."/>
            <person name="Takaki Y."/>
            <person name="Nishi S."/>
            <person name="Hori S."/>
            <person name="Arai W."/>
            <person name="Tsubouchi T."/>
            <person name="Morono Y."/>
            <person name="Uchiyama I."/>
            <person name="Ito T."/>
            <person name="Fujiyama A."/>
            <person name="Inagaki F."/>
            <person name="Takami H."/>
        </authorList>
    </citation>
    <scope>NUCLEOTIDE SEQUENCE</scope>
    <source>
        <strain evidence="1">Expedition CK06-06</strain>
    </source>
</reference>
<name>X1TBP1_9ZZZZ</name>
<organism evidence="1">
    <name type="scientific">marine sediment metagenome</name>
    <dbReference type="NCBI Taxonomy" id="412755"/>
    <lineage>
        <taxon>unclassified sequences</taxon>
        <taxon>metagenomes</taxon>
        <taxon>ecological metagenomes</taxon>
    </lineage>
</organism>
<evidence type="ECO:0000313" key="1">
    <source>
        <dbReference type="EMBL" id="GAI88801.1"/>
    </source>
</evidence>
<sequence length="128" mass="15147">EGQKVMFSRWPESQAQAILEGQGYKLAAFMVTEAALLSRELRWEDFQYVNPTGLPATRQEVIQDLYQLQEKRLIEKFDPLEIYPKVIMPLVKDWLESIERYMVEQCYRVPKWERPKLLKEIEADPGEA</sequence>
<comment type="caution">
    <text evidence="1">The sequence shown here is derived from an EMBL/GenBank/DDBJ whole genome shotgun (WGS) entry which is preliminary data.</text>
</comment>
<feature type="non-terminal residue" evidence="1">
    <location>
        <position position="1"/>
    </location>
</feature>
<dbReference type="EMBL" id="BARW01021446">
    <property type="protein sequence ID" value="GAI88801.1"/>
    <property type="molecule type" value="Genomic_DNA"/>
</dbReference>
<proteinExistence type="predicted"/>
<dbReference type="AlphaFoldDB" id="X1TBP1"/>
<accession>X1TBP1</accession>